<reference evidence="1" key="1">
    <citation type="journal article" date="2012" name="Nature">
        <title>The oyster genome reveals stress adaptation and complexity of shell formation.</title>
        <authorList>
            <person name="Zhang G."/>
            <person name="Fang X."/>
            <person name="Guo X."/>
            <person name="Li L."/>
            <person name="Luo R."/>
            <person name="Xu F."/>
            <person name="Yang P."/>
            <person name="Zhang L."/>
            <person name="Wang X."/>
            <person name="Qi H."/>
            <person name="Xiong Z."/>
            <person name="Que H."/>
            <person name="Xie Y."/>
            <person name="Holland P.W."/>
            <person name="Paps J."/>
            <person name="Zhu Y."/>
            <person name="Wu F."/>
            <person name="Chen Y."/>
            <person name="Wang J."/>
            <person name="Peng C."/>
            <person name="Meng J."/>
            <person name="Yang L."/>
            <person name="Liu J."/>
            <person name="Wen B."/>
            <person name="Zhang N."/>
            <person name="Huang Z."/>
            <person name="Zhu Q."/>
            <person name="Feng Y."/>
            <person name="Mount A."/>
            <person name="Hedgecock D."/>
            <person name="Xu Z."/>
            <person name="Liu Y."/>
            <person name="Domazet-Loso T."/>
            <person name="Du Y."/>
            <person name="Sun X."/>
            <person name="Zhang S."/>
            <person name="Liu B."/>
            <person name="Cheng P."/>
            <person name="Jiang X."/>
            <person name="Li J."/>
            <person name="Fan D."/>
            <person name="Wang W."/>
            <person name="Fu W."/>
            <person name="Wang T."/>
            <person name="Wang B."/>
            <person name="Zhang J."/>
            <person name="Peng Z."/>
            <person name="Li Y."/>
            <person name="Li N."/>
            <person name="Wang J."/>
            <person name="Chen M."/>
            <person name="He Y."/>
            <person name="Tan F."/>
            <person name="Song X."/>
            <person name="Zheng Q."/>
            <person name="Huang R."/>
            <person name="Yang H."/>
            <person name="Du X."/>
            <person name="Chen L."/>
            <person name="Yang M."/>
            <person name="Gaffney P.M."/>
            <person name="Wang S."/>
            <person name="Luo L."/>
            <person name="She Z."/>
            <person name="Ming Y."/>
            <person name="Huang W."/>
            <person name="Zhang S."/>
            <person name="Huang B."/>
            <person name="Zhang Y."/>
            <person name="Qu T."/>
            <person name="Ni P."/>
            <person name="Miao G."/>
            <person name="Wang J."/>
            <person name="Wang Q."/>
            <person name="Steinberg C.E."/>
            <person name="Wang H."/>
            <person name="Li N."/>
            <person name="Qian L."/>
            <person name="Zhang G."/>
            <person name="Li Y."/>
            <person name="Yang H."/>
            <person name="Liu X."/>
            <person name="Wang J."/>
            <person name="Yin Y."/>
            <person name="Wang J."/>
        </authorList>
    </citation>
    <scope>NUCLEOTIDE SEQUENCE [LARGE SCALE GENOMIC DNA]</scope>
    <source>
        <strain evidence="1">05x7-T-G4-1.051#20</strain>
    </source>
</reference>
<organism evidence="1">
    <name type="scientific">Magallana gigas</name>
    <name type="common">Pacific oyster</name>
    <name type="synonym">Crassostrea gigas</name>
    <dbReference type="NCBI Taxonomy" id="29159"/>
    <lineage>
        <taxon>Eukaryota</taxon>
        <taxon>Metazoa</taxon>
        <taxon>Spiralia</taxon>
        <taxon>Lophotrochozoa</taxon>
        <taxon>Mollusca</taxon>
        <taxon>Bivalvia</taxon>
        <taxon>Autobranchia</taxon>
        <taxon>Pteriomorphia</taxon>
        <taxon>Ostreida</taxon>
        <taxon>Ostreoidea</taxon>
        <taxon>Ostreidae</taxon>
        <taxon>Magallana</taxon>
    </lineage>
</organism>
<name>K1QDT3_MAGGI</name>
<proteinExistence type="predicted"/>
<dbReference type="AlphaFoldDB" id="K1QDT3"/>
<dbReference type="HOGENOM" id="CLU_2075394_0_0_1"/>
<protein>
    <submittedName>
        <fullName evidence="1">Uncharacterized protein</fullName>
    </submittedName>
</protein>
<evidence type="ECO:0000313" key="1">
    <source>
        <dbReference type="EMBL" id="EKC26970.1"/>
    </source>
</evidence>
<accession>K1QDT3</accession>
<dbReference type="EMBL" id="JH818968">
    <property type="protein sequence ID" value="EKC26970.1"/>
    <property type="molecule type" value="Genomic_DNA"/>
</dbReference>
<sequence>MSKRKEVCLKKKPKEICHVSKKLYVMSAETGQSAAQNAARKRLMLSQLSRRGSGGAGGGLFGGGLSGIAPLMMLSGGGDGLGKMLMLSALTKGSQGGAQGGGMQQLLPLMFLTESGIM</sequence>
<gene>
    <name evidence="1" type="ORF">CGI_10007243</name>
</gene>
<dbReference type="InParanoid" id="K1QDT3"/>